<dbReference type="SUPFAM" id="SSF55486">
    <property type="entry name" value="Metalloproteases ('zincins'), catalytic domain"/>
    <property type="match status" value="1"/>
</dbReference>
<reference evidence="2" key="1">
    <citation type="journal article" date="2020" name="mSystems">
        <title>Genome- and Community-Level Interaction Insights into Carbon Utilization and Element Cycling Functions of Hydrothermarchaeota in Hydrothermal Sediment.</title>
        <authorList>
            <person name="Zhou Z."/>
            <person name="Liu Y."/>
            <person name="Xu W."/>
            <person name="Pan J."/>
            <person name="Luo Z.H."/>
            <person name="Li M."/>
        </authorList>
    </citation>
    <scope>NUCLEOTIDE SEQUENCE [LARGE SCALE GENOMIC DNA]</scope>
    <source>
        <strain evidence="2">SpSt-751</strain>
    </source>
</reference>
<dbReference type="GO" id="GO:0042277">
    <property type="term" value="F:peptide binding"/>
    <property type="evidence" value="ECO:0007669"/>
    <property type="project" value="TreeGrafter"/>
</dbReference>
<evidence type="ECO:0000313" key="2">
    <source>
        <dbReference type="EMBL" id="HGB31182.1"/>
    </source>
</evidence>
<sequence length="931" mass="108402">MRKYLVIVFLVLAYLLTVAFAEVSNYKVYAQLSPKEKIISGKVEVNYVNNTGKEISEIYFYLPANLLKEKNPYLHPILVDSGYVRGFDPGFTNISRVTDLSGKDINYTLEDGKIFLQNYSLKDNYLKVILPKRLNPGESFGLVIYFSTKFPEAYTGDMAFCKNAFVWRAGWFPYELPFVNNEWDKGGRLVSSNFYLELLVPKEYKVAVGMDEVREEIEGDWKRVIGVNESPRRSLPIAMSPDYQVYKLSDEKSPEIYLYFYPGREYKARILASLAREVYDYYSKIYGASEHKRINIIEGQTTGFWGETADGFVVLGNTVFYSSDLITPYIWERLLEYLIAHEFAHLWWGIDIGIDFDQENWISEGFAEYLSITYFERKYGSKGGNLFPNLGDDYFLQLLKDNVFGDLNLREWFSELPYQTYLKDGWDEEVVKDFWNSVANGYKVKVYNKSYLALRALAFEIGEEKFDEIIKELYGNYKYKILETNQIERFLEDKLGINFDKFFKDWFYSEGKVDYEIYKVENINKDGKNFVRIYIKNNGNLNMPVQLEVGGERIVNSKEVFPQVIRVIYDGESGYIDVPLEVPFKYAVIDPDSKVPDANRVNNWYPRKIIYTSKRKAPLDAYVVYYDTVPSFSIDLSTGKINYASYNLEIYDPLNFNLSLEGFYGDEIKGFSLTYLYKLPKDDTLSIQLLYIDPDIIAGGLSFTKNIWRKFDIGISGNYWDKAYTLNFSLIYNELYNNKLYLDFGVLRYADYYSKALLSNMDVRLAIDSTGLSFYRIQGGFNKYFLILPQSYLNLDGMVGYINGNPDFEEMLSLSDFKSLTGDYLGKFKLRFSANWNLPLFRDQETKFLNLFIFRNLDFNTYLEFGGVWDNINLISKDKLILGLGFEMKYGFTTIAEIPISLYIGYAFPVWQGTPNPNEIGRFYSYITLGF</sequence>
<dbReference type="InterPro" id="IPR014782">
    <property type="entry name" value="Peptidase_M1_dom"/>
</dbReference>
<dbReference type="InterPro" id="IPR050344">
    <property type="entry name" value="Peptidase_M1_aminopeptidases"/>
</dbReference>
<accession>A0A7C3SR47</accession>
<feature type="domain" description="Peptidase M1 membrane alanine aminopeptidase" evidence="1">
    <location>
        <begin position="335"/>
        <end position="506"/>
    </location>
</feature>
<organism evidence="2">
    <name type="scientific">Dictyoglomus turgidum</name>
    <dbReference type="NCBI Taxonomy" id="513050"/>
    <lineage>
        <taxon>Bacteria</taxon>
        <taxon>Pseudomonadati</taxon>
        <taxon>Dictyoglomota</taxon>
        <taxon>Dictyoglomia</taxon>
        <taxon>Dictyoglomales</taxon>
        <taxon>Dictyoglomaceae</taxon>
        <taxon>Dictyoglomus</taxon>
    </lineage>
</organism>
<evidence type="ECO:0000259" key="1">
    <source>
        <dbReference type="Pfam" id="PF01433"/>
    </source>
</evidence>
<dbReference type="Gene3D" id="1.10.390.10">
    <property type="entry name" value="Neutral Protease Domain 2"/>
    <property type="match status" value="1"/>
</dbReference>
<dbReference type="PANTHER" id="PTHR11533:SF174">
    <property type="entry name" value="PUROMYCIN-SENSITIVE AMINOPEPTIDASE-RELATED"/>
    <property type="match status" value="1"/>
</dbReference>
<dbReference type="GO" id="GO:0005615">
    <property type="term" value="C:extracellular space"/>
    <property type="evidence" value="ECO:0007669"/>
    <property type="project" value="TreeGrafter"/>
</dbReference>
<proteinExistence type="predicted"/>
<dbReference type="PANTHER" id="PTHR11533">
    <property type="entry name" value="PROTEASE M1 ZINC METALLOPROTEASE"/>
    <property type="match status" value="1"/>
</dbReference>
<dbReference type="GO" id="GO:0043171">
    <property type="term" value="P:peptide catabolic process"/>
    <property type="evidence" value="ECO:0007669"/>
    <property type="project" value="TreeGrafter"/>
</dbReference>
<protein>
    <recommendedName>
        <fullName evidence="1">Peptidase M1 membrane alanine aminopeptidase domain-containing protein</fullName>
    </recommendedName>
</protein>
<dbReference type="EMBL" id="DTGA01000108">
    <property type="protein sequence ID" value="HGB31182.1"/>
    <property type="molecule type" value="Genomic_DNA"/>
</dbReference>
<dbReference type="GO" id="GO:0016020">
    <property type="term" value="C:membrane"/>
    <property type="evidence" value="ECO:0007669"/>
    <property type="project" value="TreeGrafter"/>
</dbReference>
<dbReference type="GO" id="GO:0008270">
    <property type="term" value="F:zinc ion binding"/>
    <property type="evidence" value="ECO:0007669"/>
    <property type="project" value="InterPro"/>
</dbReference>
<dbReference type="InterPro" id="IPR027268">
    <property type="entry name" value="Peptidase_M4/M1_CTD_sf"/>
</dbReference>
<gene>
    <name evidence="2" type="ORF">ENV35_04825</name>
</gene>
<name>A0A7C3SR47_9BACT</name>
<dbReference type="Pfam" id="PF01433">
    <property type="entry name" value="Peptidase_M1"/>
    <property type="match status" value="1"/>
</dbReference>
<dbReference type="GO" id="GO:0070006">
    <property type="term" value="F:metalloaminopeptidase activity"/>
    <property type="evidence" value="ECO:0007669"/>
    <property type="project" value="TreeGrafter"/>
</dbReference>
<comment type="caution">
    <text evidence="2">The sequence shown here is derived from an EMBL/GenBank/DDBJ whole genome shotgun (WGS) entry which is preliminary data.</text>
</comment>
<dbReference type="GO" id="GO:0005737">
    <property type="term" value="C:cytoplasm"/>
    <property type="evidence" value="ECO:0007669"/>
    <property type="project" value="TreeGrafter"/>
</dbReference>
<dbReference type="AlphaFoldDB" id="A0A7C3SR47"/>